<evidence type="ECO:0000256" key="2">
    <source>
        <dbReference type="ARBA" id="ARBA00023315"/>
    </source>
</evidence>
<evidence type="ECO:0000313" key="5">
    <source>
        <dbReference type="Proteomes" id="UP001498398"/>
    </source>
</evidence>
<dbReference type="Gene3D" id="3.40.630.30">
    <property type="match status" value="1"/>
</dbReference>
<dbReference type="EMBL" id="JBANRG010000054">
    <property type="protein sequence ID" value="KAK7443570.1"/>
    <property type="molecule type" value="Genomic_DNA"/>
</dbReference>
<keyword evidence="2" id="KW-0012">Acyltransferase</keyword>
<gene>
    <name evidence="4" type="ORF">VKT23_015743</name>
</gene>
<dbReference type="InterPro" id="IPR016181">
    <property type="entry name" value="Acyl_CoA_acyltransferase"/>
</dbReference>
<dbReference type="CDD" id="cd04301">
    <property type="entry name" value="NAT_SF"/>
    <property type="match status" value="1"/>
</dbReference>
<comment type="caution">
    <text evidence="4">The sequence shown here is derived from an EMBL/GenBank/DDBJ whole genome shotgun (WGS) entry which is preliminary data.</text>
</comment>
<accession>A0ABR1J0C9</accession>
<dbReference type="Proteomes" id="UP001498398">
    <property type="component" value="Unassembled WGS sequence"/>
</dbReference>
<dbReference type="Pfam" id="PF13508">
    <property type="entry name" value="Acetyltransf_7"/>
    <property type="match status" value="1"/>
</dbReference>
<keyword evidence="5" id="KW-1185">Reference proteome</keyword>
<evidence type="ECO:0000256" key="1">
    <source>
        <dbReference type="ARBA" id="ARBA00022679"/>
    </source>
</evidence>
<dbReference type="InterPro" id="IPR050832">
    <property type="entry name" value="Bact_Acetyltransf"/>
</dbReference>
<dbReference type="SUPFAM" id="SSF55729">
    <property type="entry name" value="Acyl-CoA N-acyltransferases (Nat)"/>
    <property type="match status" value="1"/>
</dbReference>
<evidence type="ECO:0000259" key="3">
    <source>
        <dbReference type="PROSITE" id="PS51186"/>
    </source>
</evidence>
<proteinExistence type="predicted"/>
<organism evidence="4 5">
    <name type="scientific">Marasmiellus scandens</name>
    <dbReference type="NCBI Taxonomy" id="2682957"/>
    <lineage>
        <taxon>Eukaryota</taxon>
        <taxon>Fungi</taxon>
        <taxon>Dikarya</taxon>
        <taxon>Basidiomycota</taxon>
        <taxon>Agaricomycotina</taxon>
        <taxon>Agaricomycetes</taxon>
        <taxon>Agaricomycetidae</taxon>
        <taxon>Agaricales</taxon>
        <taxon>Marasmiineae</taxon>
        <taxon>Omphalotaceae</taxon>
        <taxon>Marasmiellus</taxon>
    </lineage>
</organism>
<evidence type="ECO:0000313" key="4">
    <source>
        <dbReference type="EMBL" id="KAK7443570.1"/>
    </source>
</evidence>
<name>A0ABR1J0C9_9AGAR</name>
<dbReference type="PROSITE" id="PS51186">
    <property type="entry name" value="GNAT"/>
    <property type="match status" value="1"/>
</dbReference>
<dbReference type="InterPro" id="IPR000182">
    <property type="entry name" value="GNAT_dom"/>
</dbReference>
<dbReference type="PANTHER" id="PTHR43877">
    <property type="entry name" value="AMINOALKYLPHOSPHONATE N-ACETYLTRANSFERASE-RELATED-RELATED"/>
    <property type="match status" value="1"/>
</dbReference>
<sequence>MPAEPKPDSRIIISVCSPSQFPSEIPSLAKLLKETVDENICINFCLPFSLQDAENWWKKLEGDIETGKVILVLAHARYEAEAKEMTIDSELELEPDNARKNDRSHRLVGCVILYLEQRTNAPHLGEIGKFLVKKDERGSGIGRRLMECLENQARKHGRWMLFLGTQTGSAGERFYERNGWTRIGIFPDVMYLPDKSSMSELTFLYKRI</sequence>
<feature type="domain" description="N-acetyltransferase" evidence="3">
    <location>
        <begin position="62"/>
        <end position="208"/>
    </location>
</feature>
<dbReference type="PANTHER" id="PTHR43877:SF2">
    <property type="entry name" value="AMINOALKYLPHOSPHONATE N-ACETYLTRANSFERASE-RELATED"/>
    <property type="match status" value="1"/>
</dbReference>
<protein>
    <recommendedName>
        <fullName evidence="3">N-acetyltransferase domain-containing protein</fullName>
    </recommendedName>
</protein>
<keyword evidence="1" id="KW-0808">Transferase</keyword>
<reference evidence="4 5" key="1">
    <citation type="submission" date="2024-01" db="EMBL/GenBank/DDBJ databases">
        <title>A draft genome for the cacao thread blight pathogen Marasmiellus scandens.</title>
        <authorList>
            <person name="Baruah I.K."/>
            <person name="Leung J."/>
            <person name="Bukari Y."/>
            <person name="Amoako-Attah I."/>
            <person name="Meinhardt L.W."/>
            <person name="Bailey B.A."/>
            <person name="Cohen S.P."/>
        </authorList>
    </citation>
    <scope>NUCLEOTIDE SEQUENCE [LARGE SCALE GENOMIC DNA]</scope>
    <source>
        <strain evidence="4 5">GH-19</strain>
    </source>
</reference>